<evidence type="ECO:0000313" key="4">
    <source>
        <dbReference type="EMBL" id="SDH19905.1"/>
    </source>
</evidence>
<dbReference type="PANTHER" id="PTHR37478:SF2">
    <property type="entry name" value="UPF0251 PROTEIN TK0562"/>
    <property type="match status" value="1"/>
</dbReference>
<keyword evidence="5" id="KW-1185">Reference proteome</keyword>
<dbReference type="GO" id="GO:0003677">
    <property type="term" value="F:DNA binding"/>
    <property type="evidence" value="ECO:0007669"/>
    <property type="project" value="UniProtKB-KW"/>
</dbReference>
<dbReference type="InterPro" id="IPR036388">
    <property type="entry name" value="WH-like_DNA-bd_sf"/>
</dbReference>
<sequence>MARPIKCRRIDCMPASSYYKPAGIPLRDLDEVVLGMDELEAMRLTDLEGLYQADAAERMGVSRQTIGNILNRAHTKIADALLNGKALRIEAETSSEREESEESEENTVTP</sequence>
<proteinExistence type="inferred from homology"/>
<dbReference type="OrthoDB" id="280278at2"/>
<evidence type="ECO:0000256" key="2">
    <source>
        <dbReference type="HAMAP-Rule" id="MF_00674"/>
    </source>
</evidence>
<comment type="similarity">
    <text evidence="1 2">Belongs to the UPF0251 family.</text>
</comment>
<dbReference type="Proteomes" id="UP000198607">
    <property type="component" value="Unassembled WGS sequence"/>
</dbReference>
<evidence type="ECO:0000313" key="5">
    <source>
        <dbReference type="Proteomes" id="UP000198607"/>
    </source>
</evidence>
<accession>A0A1G8AFW2</accession>
<dbReference type="InterPro" id="IPR002852">
    <property type="entry name" value="UPF0251"/>
</dbReference>
<dbReference type="AlphaFoldDB" id="A0A1G8AFW2"/>
<dbReference type="Pfam" id="PF02001">
    <property type="entry name" value="DUF134"/>
    <property type="match status" value="1"/>
</dbReference>
<keyword evidence="4" id="KW-0238">DNA-binding</keyword>
<gene>
    <name evidence="4" type="ORF">SAMN05660652_01375</name>
</gene>
<feature type="compositionally biased region" description="Acidic residues" evidence="3">
    <location>
        <begin position="98"/>
        <end position="110"/>
    </location>
</feature>
<dbReference type="STRING" id="83767.SAMN05660652_01375"/>
<feature type="region of interest" description="Disordered" evidence="3">
    <location>
        <begin position="90"/>
        <end position="110"/>
    </location>
</feature>
<organism evidence="4 5">
    <name type="scientific">Propionivibrio dicarboxylicus</name>
    <dbReference type="NCBI Taxonomy" id="83767"/>
    <lineage>
        <taxon>Bacteria</taxon>
        <taxon>Pseudomonadati</taxon>
        <taxon>Pseudomonadota</taxon>
        <taxon>Betaproteobacteria</taxon>
        <taxon>Rhodocyclales</taxon>
        <taxon>Rhodocyclaceae</taxon>
        <taxon>Propionivibrio</taxon>
    </lineage>
</organism>
<dbReference type="HAMAP" id="MF_00674">
    <property type="entry name" value="UPF0251"/>
    <property type="match status" value="1"/>
</dbReference>
<evidence type="ECO:0000256" key="3">
    <source>
        <dbReference type="SAM" id="MobiDB-lite"/>
    </source>
</evidence>
<dbReference type="PANTHER" id="PTHR37478">
    <property type="match status" value="1"/>
</dbReference>
<dbReference type="EMBL" id="FNCY01000004">
    <property type="protein sequence ID" value="SDH19905.1"/>
    <property type="molecule type" value="Genomic_DNA"/>
</dbReference>
<name>A0A1G8AFW2_9RHOO</name>
<protein>
    <recommendedName>
        <fullName evidence="2">UPF0251 protein SAMN05660652_01375</fullName>
    </recommendedName>
</protein>
<dbReference type="RefSeq" id="WP_091936080.1">
    <property type="nucleotide sequence ID" value="NZ_FNCY01000004.1"/>
</dbReference>
<dbReference type="Gene3D" id="1.10.10.10">
    <property type="entry name" value="Winged helix-like DNA-binding domain superfamily/Winged helix DNA-binding domain"/>
    <property type="match status" value="1"/>
</dbReference>
<dbReference type="InterPro" id="IPR013324">
    <property type="entry name" value="RNA_pol_sigma_r3/r4-like"/>
</dbReference>
<reference evidence="4 5" key="1">
    <citation type="submission" date="2016-10" db="EMBL/GenBank/DDBJ databases">
        <authorList>
            <person name="de Groot N.N."/>
        </authorList>
    </citation>
    <scope>NUCLEOTIDE SEQUENCE [LARGE SCALE GENOMIC DNA]</scope>
    <source>
        <strain evidence="4 5">DSM 5885</strain>
    </source>
</reference>
<dbReference type="SUPFAM" id="SSF88659">
    <property type="entry name" value="Sigma3 and sigma4 domains of RNA polymerase sigma factors"/>
    <property type="match status" value="1"/>
</dbReference>
<evidence type="ECO:0000256" key="1">
    <source>
        <dbReference type="ARBA" id="ARBA00009350"/>
    </source>
</evidence>